<evidence type="ECO:0000313" key="2">
    <source>
        <dbReference type="Proteomes" id="UP000887574"/>
    </source>
</evidence>
<name>A0A915E0Z4_9BILA</name>
<feature type="compositionally biased region" description="Polar residues" evidence="1">
    <location>
        <begin position="56"/>
        <end position="93"/>
    </location>
</feature>
<sequence>MPRVNNIDYLLVASADGYLFCYTLDTDGGECTLMRQYRIGPHSVQSEEESMGTAIPISTRSSGPPQLHPTTPGLSDLDNFSKSPSPTQPSIASLRSGGGPPVHHASGGGSSSSSQQSLSQSPPAAAAAAKPVPPPIPPAPRSVAHPSDSIFSTNWTTNPFDMDEPLGLIGGSPSPVKKGGTTTATTKTSQLKKDSDSDGDGLVDISPPADLNDMDEFPPLNHLSEAM</sequence>
<dbReference type="AlphaFoldDB" id="A0A915E0Z4"/>
<keyword evidence="2" id="KW-1185">Reference proteome</keyword>
<protein>
    <submittedName>
        <fullName evidence="3">Uncharacterized protein</fullName>
    </submittedName>
</protein>
<feature type="compositionally biased region" description="Pro residues" evidence="1">
    <location>
        <begin position="131"/>
        <end position="140"/>
    </location>
</feature>
<proteinExistence type="predicted"/>
<dbReference type="WBParaSite" id="jg25038">
    <property type="protein sequence ID" value="jg25038"/>
    <property type="gene ID" value="jg25038"/>
</dbReference>
<organism evidence="2 3">
    <name type="scientific">Ditylenchus dipsaci</name>
    <dbReference type="NCBI Taxonomy" id="166011"/>
    <lineage>
        <taxon>Eukaryota</taxon>
        <taxon>Metazoa</taxon>
        <taxon>Ecdysozoa</taxon>
        <taxon>Nematoda</taxon>
        <taxon>Chromadorea</taxon>
        <taxon>Rhabditida</taxon>
        <taxon>Tylenchina</taxon>
        <taxon>Tylenchomorpha</taxon>
        <taxon>Sphaerularioidea</taxon>
        <taxon>Anguinidae</taxon>
        <taxon>Anguininae</taxon>
        <taxon>Ditylenchus</taxon>
    </lineage>
</organism>
<accession>A0A915E0Z4</accession>
<feature type="region of interest" description="Disordered" evidence="1">
    <location>
        <begin position="43"/>
        <end position="227"/>
    </location>
</feature>
<evidence type="ECO:0000313" key="3">
    <source>
        <dbReference type="WBParaSite" id="jg25038"/>
    </source>
</evidence>
<feature type="compositionally biased region" description="Low complexity" evidence="1">
    <location>
        <begin position="111"/>
        <end position="130"/>
    </location>
</feature>
<feature type="compositionally biased region" description="Polar residues" evidence="1">
    <location>
        <begin position="149"/>
        <end position="159"/>
    </location>
</feature>
<evidence type="ECO:0000256" key="1">
    <source>
        <dbReference type="SAM" id="MobiDB-lite"/>
    </source>
</evidence>
<feature type="compositionally biased region" description="Low complexity" evidence="1">
    <location>
        <begin position="177"/>
        <end position="188"/>
    </location>
</feature>
<feature type="compositionally biased region" description="Gly residues" evidence="1">
    <location>
        <begin position="96"/>
        <end position="110"/>
    </location>
</feature>
<reference evidence="3" key="1">
    <citation type="submission" date="2022-11" db="UniProtKB">
        <authorList>
            <consortium name="WormBaseParasite"/>
        </authorList>
    </citation>
    <scope>IDENTIFICATION</scope>
</reference>
<dbReference type="Proteomes" id="UP000887574">
    <property type="component" value="Unplaced"/>
</dbReference>